<reference evidence="2" key="1">
    <citation type="submission" date="2019-10" db="EMBL/GenBank/DDBJ databases">
        <authorList>
            <consortium name="DOE Joint Genome Institute"/>
            <person name="Kuo A."/>
            <person name="Miyauchi S."/>
            <person name="Kiss E."/>
            <person name="Drula E."/>
            <person name="Kohler A."/>
            <person name="Sanchez-Garcia M."/>
            <person name="Andreopoulos B."/>
            <person name="Barry K.W."/>
            <person name="Bonito G."/>
            <person name="Buee M."/>
            <person name="Carver A."/>
            <person name="Chen C."/>
            <person name="Cichocki N."/>
            <person name="Clum A."/>
            <person name="Culley D."/>
            <person name="Crous P.W."/>
            <person name="Fauchery L."/>
            <person name="Girlanda M."/>
            <person name="Hayes R."/>
            <person name="Keri Z."/>
            <person name="LaButti K."/>
            <person name="Lipzen A."/>
            <person name="Lombard V."/>
            <person name="Magnuson J."/>
            <person name="Maillard F."/>
            <person name="Morin E."/>
            <person name="Murat C."/>
            <person name="Nolan M."/>
            <person name="Ohm R."/>
            <person name="Pangilinan J."/>
            <person name="Pereira M."/>
            <person name="Perotto S."/>
            <person name="Peter M."/>
            <person name="Riley R."/>
            <person name="Sitrit Y."/>
            <person name="Stielow B."/>
            <person name="Szollosi G."/>
            <person name="Zifcakova L."/>
            <person name="Stursova M."/>
            <person name="Spatafora J.W."/>
            <person name="Tedersoo L."/>
            <person name="Vaario L.-M."/>
            <person name="Yamada A."/>
            <person name="Yan M."/>
            <person name="Wang P."/>
            <person name="Xu J."/>
            <person name="Bruns T."/>
            <person name="Baldrian P."/>
            <person name="Vilgalys R."/>
            <person name="Henrissat B."/>
            <person name="Grigoriev I.V."/>
            <person name="Hibbett D."/>
            <person name="Nagy L.G."/>
            <person name="Martin F.M."/>
        </authorList>
    </citation>
    <scope>NUCLEOTIDE SEQUENCE</scope>
    <source>
        <strain evidence="2">BED1</strain>
    </source>
</reference>
<feature type="region of interest" description="Disordered" evidence="1">
    <location>
        <begin position="106"/>
        <end position="131"/>
    </location>
</feature>
<protein>
    <submittedName>
        <fullName evidence="2">Uncharacterized protein</fullName>
    </submittedName>
</protein>
<evidence type="ECO:0000256" key="1">
    <source>
        <dbReference type="SAM" id="MobiDB-lite"/>
    </source>
</evidence>
<evidence type="ECO:0000313" key="2">
    <source>
        <dbReference type="EMBL" id="KAF8445854.1"/>
    </source>
</evidence>
<gene>
    <name evidence="2" type="ORF">L210DRAFT_3528572</name>
</gene>
<dbReference type="AlphaFoldDB" id="A0AAD4C1Y9"/>
<reference evidence="2" key="2">
    <citation type="journal article" date="2020" name="Nat. Commun.">
        <title>Large-scale genome sequencing of mycorrhizal fungi provides insights into the early evolution of symbiotic traits.</title>
        <authorList>
            <person name="Miyauchi S."/>
            <person name="Kiss E."/>
            <person name="Kuo A."/>
            <person name="Drula E."/>
            <person name="Kohler A."/>
            <person name="Sanchez-Garcia M."/>
            <person name="Morin E."/>
            <person name="Andreopoulos B."/>
            <person name="Barry K.W."/>
            <person name="Bonito G."/>
            <person name="Buee M."/>
            <person name="Carver A."/>
            <person name="Chen C."/>
            <person name="Cichocki N."/>
            <person name="Clum A."/>
            <person name="Culley D."/>
            <person name="Crous P.W."/>
            <person name="Fauchery L."/>
            <person name="Girlanda M."/>
            <person name="Hayes R.D."/>
            <person name="Keri Z."/>
            <person name="LaButti K."/>
            <person name="Lipzen A."/>
            <person name="Lombard V."/>
            <person name="Magnuson J."/>
            <person name="Maillard F."/>
            <person name="Murat C."/>
            <person name="Nolan M."/>
            <person name="Ohm R.A."/>
            <person name="Pangilinan J."/>
            <person name="Pereira M.F."/>
            <person name="Perotto S."/>
            <person name="Peter M."/>
            <person name="Pfister S."/>
            <person name="Riley R."/>
            <person name="Sitrit Y."/>
            <person name="Stielow J.B."/>
            <person name="Szollosi G."/>
            <person name="Zifcakova L."/>
            <person name="Stursova M."/>
            <person name="Spatafora J.W."/>
            <person name="Tedersoo L."/>
            <person name="Vaario L.M."/>
            <person name="Yamada A."/>
            <person name="Yan M."/>
            <person name="Wang P."/>
            <person name="Xu J."/>
            <person name="Bruns T."/>
            <person name="Baldrian P."/>
            <person name="Vilgalys R."/>
            <person name="Dunand C."/>
            <person name="Henrissat B."/>
            <person name="Grigoriev I.V."/>
            <person name="Hibbett D."/>
            <person name="Nagy L.G."/>
            <person name="Martin F.M."/>
        </authorList>
    </citation>
    <scope>NUCLEOTIDE SEQUENCE</scope>
    <source>
        <strain evidence="2">BED1</strain>
    </source>
</reference>
<evidence type="ECO:0000313" key="3">
    <source>
        <dbReference type="Proteomes" id="UP001194468"/>
    </source>
</evidence>
<name>A0AAD4C1Y9_BOLED</name>
<keyword evidence="3" id="KW-1185">Reference proteome</keyword>
<dbReference type="EMBL" id="WHUW01000005">
    <property type="protein sequence ID" value="KAF8445854.1"/>
    <property type="molecule type" value="Genomic_DNA"/>
</dbReference>
<sequence length="141" mass="15833">MTTHHSADARTAFIAMYIAQCANPQAGMRFTRATPSQQRGERKGEKVLLGPFSAQGRTIYNANAYPKAGTGGDREGKSDALWELERIDADEERQRRHWGQFLMAARGDFEESSSSRETTPTDPSEADRAEEMFALYIRDDI</sequence>
<accession>A0AAD4C1Y9</accession>
<organism evidence="2 3">
    <name type="scientific">Boletus edulis BED1</name>
    <dbReference type="NCBI Taxonomy" id="1328754"/>
    <lineage>
        <taxon>Eukaryota</taxon>
        <taxon>Fungi</taxon>
        <taxon>Dikarya</taxon>
        <taxon>Basidiomycota</taxon>
        <taxon>Agaricomycotina</taxon>
        <taxon>Agaricomycetes</taxon>
        <taxon>Agaricomycetidae</taxon>
        <taxon>Boletales</taxon>
        <taxon>Boletineae</taxon>
        <taxon>Boletaceae</taxon>
        <taxon>Boletoideae</taxon>
        <taxon>Boletus</taxon>
    </lineage>
</organism>
<proteinExistence type="predicted"/>
<dbReference type="Proteomes" id="UP001194468">
    <property type="component" value="Unassembled WGS sequence"/>
</dbReference>
<comment type="caution">
    <text evidence="2">The sequence shown here is derived from an EMBL/GenBank/DDBJ whole genome shotgun (WGS) entry which is preliminary data.</text>
</comment>